<name>A0AAW1K9S2_SAPOF</name>
<reference evidence="1" key="1">
    <citation type="submission" date="2024-03" db="EMBL/GenBank/DDBJ databases">
        <title>WGS assembly of Saponaria officinalis var. Norfolk2.</title>
        <authorList>
            <person name="Jenkins J."/>
            <person name="Shu S."/>
            <person name="Grimwood J."/>
            <person name="Barry K."/>
            <person name="Goodstein D."/>
            <person name="Schmutz J."/>
            <person name="Leebens-Mack J."/>
            <person name="Osbourn A."/>
        </authorList>
    </citation>
    <scope>NUCLEOTIDE SEQUENCE [LARGE SCALE GENOMIC DNA]</scope>
    <source>
        <strain evidence="1">JIC</strain>
    </source>
</reference>
<proteinExistence type="predicted"/>
<accession>A0AAW1K9S2</accession>
<dbReference type="Proteomes" id="UP001443914">
    <property type="component" value="Unassembled WGS sequence"/>
</dbReference>
<evidence type="ECO:0000313" key="2">
    <source>
        <dbReference type="Proteomes" id="UP001443914"/>
    </source>
</evidence>
<gene>
    <name evidence="1" type="ORF">RND81_06G218200</name>
</gene>
<keyword evidence="2" id="KW-1185">Reference proteome</keyword>
<dbReference type="AlphaFoldDB" id="A0AAW1K9S2"/>
<dbReference type="Pfam" id="PF05340">
    <property type="entry name" value="DUF740"/>
    <property type="match status" value="1"/>
</dbReference>
<organism evidence="1 2">
    <name type="scientific">Saponaria officinalis</name>
    <name type="common">Common soapwort</name>
    <name type="synonym">Lychnis saponaria</name>
    <dbReference type="NCBI Taxonomy" id="3572"/>
    <lineage>
        <taxon>Eukaryota</taxon>
        <taxon>Viridiplantae</taxon>
        <taxon>Streptophyta</taxon>
        <taxon>Embryophyta</taxon>
        <taxon>Tracheophyta</taxon>
        <taxon>Spermatophyta</taxon>
        <taxon>Magnoliopsida</taxon>
        <taxon>eudicotyledons</taxon>
        <taxon>Gunneridae</taxon>
        <taxon>Pentapetalae</taxon>
        <taxon>Caryophyllales</taxon>
        <taxon>Caryophyllaceae</taxon>
        <taxon>Caryophylleae</taxon>
        <taxon>Saponaria</taxon>
    </lineage>
</organism>
<sequence length="188" mass="20775">MAYYAEEDEVWKCTQHPSKRRRFSGVCPFCLTERLSALCPDCANLRPCSCSAASYAASTTSSAASTASSTFSLHFSDESVGRVSNLLENEAPLSRRAAFPFFRSARFSAANPAETAAEEGRKSSSLWSVFWRRNSVREKMTRSRSVADGGLVAAPAKGKGWYFPSPMKVFRHVKAAKVAHERSPMRRC</sequence>
<dbReference type="PANTHER" id="PTHR34197">
    <property type="entry name" value="OS04G0591300 PROTEIN"/>
    <property type="match status" value="1"/>
</dbReference>
<dbReference type="PANTHER" id="PTHR34197:SF2">
    <property type="entry name" value="OS04G0591300 PROTEIN"/>
    <property type="match status" value="1"/>
</dbReference>
<evidence type="ECO:0000313" key="1">
    <source>
        <dbReference type="EMBL" id="KAK9716205.1"/>
    </source>
</evidence>
<dbReference type="EMBL" id="JBDFQZ010000006">
    <property type="protein sequence ID" value="KAK9716205.1"/>
    <property type="molecule type" value="Genomic_DNA"/>
</dbReference>
<dbReference type="InterPro" id="IPR008004">
    <property type="entry name" value="OCTOPUS-like"/>
</dbReference>
<protein>
    <submittedName>
        <fullName evidence="1">Uncharacterized protein</fullName>
    </submittedName>
</protein>
<comment type="caution">
    <text evidence="1">The sequence shown here is derived from an EMBL/GenBank/DDBJ whole genome shotgun (WGS) entry which is preliminary data.</text>
</comment>